<dbReference type="InterPro" id="IPR022496">
    <property type="entry name" value="T6A_TsaB"/>
</dbReference>
<dbReference type="GO" id="GO:0002949">
    <property type="term" value="P:tRNA threonylcarbamoyladenosine modification"/>
    <property type="evidence" value="ECO:0007669"/>
    <property type="project" value="InterPro"/>
</dbReference>
<keyword evidence="3" id="KW-1185">Reference proteome</keyword>
<dbReference type="RefSeq" id="WP_039144520.1">
    <property type="nucleotide sequence ID" value="NZ_JOJZ01000019.1"/>
</dbReference>
<sequence>MHVLAIDTSNQPLTVAVLDDERVLATTTMTTHRKHAEYLMPIVEKLVKYAKLTPQDLDRVVISNGPGSYTGIRIATTVGKVLADTLNIDLVGISSLMALALNVQKEHQLVVPLFDGRNDNLFTGLYRTSQSGPEVVIEDQHINFDKWLQKLDEFNEPIIFVGSDVDHFVDRLKSHFGTNFKSLTGIDNLPQAAKIGVYGEKQDPVSNINNFNPNYLRLTKAQADWQKLNPGRENESYVEKN</sequence>
<dbReference type="PATRIC" id="fig|1614.7.peg.890"/>
<feature type="domain" description="Gcp-like" evidence="1">
    <location>
        <begin position="31"/>
        <end position="198"/>
    </location>
</feature>
<gene>
    <name evidence="2" type="ORF">LfDm3_0935</name>
</gene>
<dbReference type="PANTHER" id="PTHR11735:SF11">
    <property type="entry name" value="TRNA THREONYLCARBAMOYLADENOSINE BIOSYNTHESIS PROTEIN TSAB"/>
    <property type="match status" value="1"/>
</dbReference>
<dbReference type="GO" id="GO:0005829">
    <property type="term" value="C:cytosol"/>
    <property type="evidence" value="ECO:0007669"/>
    <property type="project" value="TreeGrafter"/>
</dbReference>
<evidence type="ECO:0000259" key="1">
    <source>
        <dbReference type="Pfam" id="PF00814"/>
    </source>
</evidence>
<reference evidence="2 3" key="1">
    <citation type="submission" date="2014-06" db="EMBL/GenBank/DDBJ databases">
        <title>Functional and comparative genomic analyses of the Drosophila gut microbiota identify candidate symbiosis factors.</title>
        <authorList>
            <person name="Newell P.D."/>
            <person name="Chaston J.M."/>
            <person name="Douglas A.E."/>
        </authorList>
    </citation>
    <scope>NUCLEOTIDE SEQUENCE [LARGE SCALE GENOMIC DNA]</scope>
    <source>
        <strain evidence="2 3">DmCS_002</strain>
    </source>
</reference>
<dbReference type="Proteomes" id="UP000031397">
    <property type="component" value="Unassembled WGS sequence"/>
</dbReference>
<dbReference type="SUPFAM" id="SSF53067">
    <property type="entry name" value="Actin-like ATPase domain"/>
    <property type="match status" value="2"/>
</dbReference>
<accession>A0A0C1Q1L3</accession>
<dbReference type="CDD" id="cd24032">
    <property type="entry name" value="ASKHA_NBD_TsaB"/>
    <property type="match status" value="1"/>
</dbReference>
<evidence type="ECO:0000313" key="3">
    <source>
        <dbReference type="Proteomes" id="UP000031397"/>
    </source>
</evidence>
<dbReference type="OrthoDB" id="9784166at2"/>
<dbReference type="InterPro" id="IPR000905">
    <property type="entry name" value="Gcp-like_dom"/>
</dbReference>
<comment type="caution">
    <text evidence="2">The sequence shown here is derived from an EMBL/GenBank/DDBJ whole genome shotgun (WGS) entry which is preliminary data.</text>
</comment>
<dbReference type="PANTHER" id="PTHR11735">
    <property type="entry name" value="TRNA N6-ADENOSINE THREONYLCARBAMOYLTRANSFERASE"/>
    <property type="match status" value="1"/>
</dbReference>
<organism evidence="2 3">
    <name type="scientific">Fructilactobacillus fructivorans</name>
    <dbReference type="NCBI Taxonomy" id="1614"/>
    <lineage>
        <taxon>Bacteria</taxon>
        <taxon>Bacillati</taxon>
        <taxon>Bacillota</taxon>
        <taxon>Bacilli</taxon>
        <taxon>Lactobacillales</taxon>
        <taxon>Lactobacillaceae</taxon>
        <taxon>Fructilactobacillus</taxon>
    </lineage>
</organism>
<dbReference type="GeneID" id="74913600"/>
<evidence type="ECO:0000313" key="2">
    <source>
        <dbReference type="EMBL" id="KID41693.1"/>
    </source>
</evidence>
<name>A0A0C1Q1L3_9LACO</name>
<dbReference type="Gene3D" id="3.30.420.40">
    <property type="match status" value="2"/>
</dbReference>
<protein>
    <submittedName>
        <fullName evidence="2">Putative molecular chaperone</fullName>
    </submittedName>
</protein>
<dbReference type="InterPro" id="IPR043129">
    <property type="entry name" value="ATPase_NBD"/>
</dbReference>
<dbReference type="Pfam" id="PF00814">
    <property type="entry name" value="TsaD"/>
    <property type="match status" value="1"/>
</dbReference>
<dbReference type="AlphaFoldDB" id="A0A0C1Q1L3"/>
<dbReference type="NCBIfam" id="TIGR03725">
    <property type="entry name" value="T6A_YeaZ"/>
    <property type="match status" value="1"/>
</dbReference>
<dbReference type="EMBL" id="JOJZ01000019">
    <property type="protein sequence ID" value="KID41693.1"/>
    <property type="molecule type" value="Genomic_DNA"/>
</dbReference>
<proteinExistence type="predicted"/>